<reference evidence="3 4" key="1">
    <citation type="submission" date="2018-03" db="EMBL/GenBank/DDBJ databases">
        <title>Genomic Encyclopedia of Archaeal and Bacterial Type Strains, Phase II (KMG-II): from individual species to whole genera.</title>
        <authorList>
            <person name="Goeker M."/>
        </authorList>
    </citation>
    <scope>NUCLEOTIDE SEQUENCE [LARGE SCALE GENOMIC DNA]</scope>
    <source>
        <strain evidence="3 4">DSM 29057</strain>
    </source>
</reference>
<evidence type="ECO:0000259" key="1">
    <source>
        <dbReference type="Pfam" id="PF04773"/>
    </source>
</evidence>
<name>A0A2P8FQD1_9BACT</name>
<dbReference type="Pfam" id="PF04773">
    <property type="entry name" value="FecR"/>
    <property type="match status" value="1"/>
</dbReference>
<accession>A0A2P8FQD1</accession>
<feature type="domain" description="FecR protein" evidence="1">
    <location>
        <begin position="142"/>
        <end position="229"/>
    </location>
</feature>
<dbReference type="Pfam" id="PF16344">
    <property type="entry name" value="FecR_C"/>
    <property type="match status" value="1"/>
</dbReference>
<evidence type="ECO:0000259" key="2">
    <source>
        <dbReference type="Pfam" id="PF16344"/>
    </source>
</evidence>
<dbReference type="Gene3D" id="3.55.50.30">
    <property type="match status" value="1"/>
</dbReference>
<gene>
    <name evidence="3" type="ORF">CLV60_11599</name>
</gene>
<comment type="caution">
    <text evidence="3">The sequence shown here is derived from an EMBL/GenBank/DDBJ whole genome shotgun (WGS) entry which is preliminary data.</text>
</comment>
<dbReference type="InterPro" id="IPR012373">
    <property type="entry name" value="Ferrdict_sens_TM"/>
</dbReference>
<protein>
    <submittedName>
        <fullName evidence="3">FecR family protein</fullName>
    </submittedName>
</protein>
<dbReference type="GO" id="GO:0016989">
    <property type="term" value="F:sigma factor antagonist activity"/>
    <property type="evidence" value="ECO:0007669"/>
    <property type="project" value="TreeGrafter"/>
</dbReference>
<dbReference type="InterPro" id="IPR032508">
    <property type="entry name" value="FecR_C"/>
</dbReference>
<dbReference type="EMBL" id="PYAS01000015">
    <property type="protein sequence ID" value="PSL23903.1"/>
    <property type="molecule type" value="Genomic_DNA"/>
</dbReference>
<dbReference type="PANTHER" id="PTHR30273">
    <property type="entry name" value="PERIPLASMIC SIGNAL SENSOR AND SIGMA FACTOR ACTIVATOR FECR-RELATED"/>
    <property type="match status" value="1"/>
</dbReference>
<evidence type="ECO:0000313" key="3">
    <source>
        <dbReference type="EMBL" id="PSL23903.1"/>
    </source>
</evidence>
<dbReference type="PIRSF" id="PIRSF018266">
    <property type="entry name" value="FecR"/>
    <property type="match status" value="1"/>
</dbReference>
<sequence>MACDFPDDNIPDLMKPNGIPPALLEKYLSGACTDAEKELVEAWYASLQGEPRYLDHLPDAEQDGLKQETFGNIRRELDLEEPAKVRVFPWRWLTGIAASILLVTGVYLGTQIKKTPAATISQQLEERPSTELVRFENTGERIITHHLPDQSSIAMHPHAVVTYPATFDGDKRLVTFSGEGFFDIQKDKTRPFYIQSGEMVIKVLGTSFNVKAASNHKVFQVDVVTGTVEVSTYAKTTNSQQVILKPQQQALFELDSRRLISKTLITQAKKEIYEPVTIVFEETPLSKVIEQLEKRFNVSISLANPGLAKCGLTANFESQSFSNILEILCTSLEVTYTISDNNITINGEPCE</sequence>
<dbReference type="PANTHER" id="PTHR30273:SF2">
    <property type="entry name" value="PROTEIN FECR"/>
    <property type="match status" value="1"/>
</dbReference>
<dbReference type="InterPro" id="IPR006860">
    <property type="entry name" value="FecR"/>
</dbReference>
<dbReference type="Proteomes" id="UP000241964">
    <property type="component" value="Unassembled WGS sequence"/>
</dbReference>
<keyword evidence="4" id="KW-1185">Reference proteome</keyword>
<organism evidence="3 4">
    <name type="scientific">Dyadobacter jiangsuensis</name>
    <dbReference type="NCBI Taxonomy" id="1591085"/>
    <lineage>
        <taxon>Bacteria</taxon>
        <taxon>Pseudomonadati</taxon>
        <taxon>Bacteroidota</taxon>
        <taxon>Cytophagia</taxon>
        <taxon>Cytophagales</taxon>
        <taxon>Spirosomataceae</taxon>
        <taxon>Dyadobacter</taxon>
    </lineage>
</organism>
<dbReference type="AlphaFoldDB" id="A0A2P8FQD1"/>
<evidence type="ECO:0000313" key="4">
    <source>
        <dbReference type="Proteomes" id="UP000241964"/>
    </source>
</evidence>
<proteinExistence type="predicted"/>
<feature type="domain" description="Protein FecR C-terminal" evidence="2">
    <location>
        <begin position="278"/>
        <end position="345"/>
    </location>
</feature>
<dbReference type="Gene3D" id="2.60.120.1440">
    <property type="match status" value="1"/>
</dbReference>